<evidence type="ECO:0000256" key="1">
    <source>
        <dbReference type="SAM" id="Phobius"/>
    </source>
</evidence>
<dbReference type="RefSeq" id="WP_111457161.1">
    <property type="nucleotide sequence ID" value="NZ_QFYP01000001.1"/>
</dbReference>
<keyword evidence="1" id="KW-1133">Transmembrane helix</keyword>
<organism evidence="2 3">
    <name type="scientific">Phenylobacterium hankyongense</name>
    <dbReference type="NCBI Taxonomy" id="1813876"/>
    <lineage>
        <taxon>Bacteria</taxon>
        <taxon>Pseudomonadati</taxon>
        <taxon>Pseudomonadota</taxon>
        <taxon>Alphaproteobacteria</taxon>
        <taxon>Caulobacterales</taxon>
        <taxon>Caulobacteraceae</taxon>
        <taxon>Phenylobacterium</taxon>
    </lineage>
</organism>
<proteinExistence type="predicted"/>
<comment type="caution">
    <text evidence="2">The sequence shown here is derived from an EMBL/GenBank/DDBJ whole genome shotgun (WGS) entry which is preliminary data.</text>
</comment>
<evidence type="ECO:0008006" key="4">
    <source>
        <dbReference type="Google" id="ProtNLM"/>
    </source>
</evidence>
<feature type="transmembrane region" description="Helical" evidence="1">
    <location>
        <begin position="25"/>
        <end position="43"/>
    </location>
</feature>
<gene>
    <name evidence="2" type="ORF">DJ021_08640</name>
</gene>
<sequence>MVLAAACAPIAGIGAVDLVLAPTEWPYGVGCIALGVIVVGYNFTARLSIDADFVTFSRYGRVVWRAPRSGTQIEDGLAGDMPFIPALILRQGGKKVGFVLKGWFDDNALSELRKAVSPSTNVR</sequence>
<dbReference type="EMBL" id="QFYP01000001">
    <property type="protein sequence ID" value="RAK59868.1"/>
    <property type="molecule type" value="Genomic_DNA"/>
</dbReference>
<name>A0A328B4C3_9CAUL</name>
<keyword evidence="3" id="KW-1185">Reference proteome</keyword>
<evidence type="ECO:0000313" key="3">
    <source>
        <dbReference type="Proteomes" id="UP000249842"/>
    </source>
</evidence>
<reference evidence="3" key="1">
    <citation type="submission" date="2018-05" db="EMBL/GenBank/DDBJ databases">
        <authorList>
            <person name="Li X."/>
        </authorList>
    </citation>
    <scope>NUCLEOTIDE SEQUENCE [LARGE SCALE GENOMIC DNA]</scope>
    <source>
        <strain evidence="3">HKS-05</strain>
    </source>
</reference>
<keyword evidence="1" id="KW-0472">Membrane</keyword>
<accession>A0A328B4C3</accession>
<protein>
    <recommendedName>
        <fullName evidence="4">PH domain-containing protein</fullName>
    </recommendedName>
</protein>
<dbReference type="OrthoDB" id="9970835at2"/>
<dbReference type="Proteomes" id="UP000249842">
    <property type="component" value="Unassembled WGS sequence"/>
</dbReference>
<evidence type="ECO:0000313" key="2">
    <source>
        <dbReference type="EMBL" id="RAK59868.1"/>
    </source>
</evidence>
<dbReference type="AlphaFoldDB" id="A0A328B4C3"/>
<keyword evidence="1" id="KW-0812">Transmembrane</keyword>